<dbReference type="EMBL" id="JABBGH010000001">
    <property type="protein sequence ID" value="NML64228.1"/>
    <property type="molecule type" value="Genomic_DNA"/>
</dbReference>
<dbReference type="InterPro" id="IPR029045">
    <property type="entry name" value="ClpP/crotonase-like_dom_sf"/>
</dbReference>
<dbReference type="PROSITE" id="PS51257">
    <property type="entry name" value="PROKAR_LIPOPROTEIN"/>
    <property type="match status" value="1"/>
</dbReference>
<proteinExistence type="predicted"/>
<comment type="caution">
    <text evidence="2">The sequence shown here is derived from an EMBL/GenBank/DDBJ whole genome shotgun (WGS) entry which is preliminary data.</text>
</comment>
<gene>
    <name evidence="2" type="ORF">HHL22_03320</name>
</gene>
<dbReference type="Gene3D" id="3.90.226.10">
    <property type="entry name" value="2-enoyl-CoA Hydratase, Chain A, domain 1"/>
    <property type="match status" value="1"/>
</dbReference>
<name>A0A7Y0FKZ0_9BACT</name>
<protein>
    <submittedName>
        <fullName evidence="2">Peptidase S41</fullName>
    </submittedName>
</protein>
<dbReference type="GO" id="GO:0008236">
    <property type="term" value="F:serine-type peptidase activity"/>
    <property type="evidence" value="ECO:0007669"/>
    <property type="project" value="InterPro"/>
</dbReference>
<dbReference type="GO" id="GO:0006508">
    <property type="term" value="P:proteolysis"/>
    <property type="evidence" value="ECO:0007669"/>
    <property type="project" value="InterPro"/>
</dbReference>
<dbReference type="SUPFAM" id="SSF52096">
    <property type="entry name" value="ClpP/crotonase"/>
    <property type="match status" value="1"/>
</dbReference>
<dbReference type="Proteomes" id="UP000559626">
    <property type="component" value="Unassembled WGS sequence"/>
</dbReference>
<dbReference type="Pfam" id="PF03572">
    <property type="entry name" value="Peptidase_S41"/>
    <property type="match status" value="1"/>
</dbReference>
<evidence type="ECO:0000313" key="2">
    <source>
        <dbReference type="EMBL" id="NML64228.1"/>
    </source>
</evidence>
<accession>A0A7Y0FKZ0</accession>
<evidence type="ECO:0000313" key="3">
    <source>
        <dbReference type="Proteomes" id="UP000559626"/>
    </source>
</evidence>
<sequence>MACFRWLPGPLVVALLGACQPPPPAPILPQQRRLPAWQVLADLVLLQRLKEAAHAGSYKYRRKAQLDSAFAAARACVAGPRTVLDEYRLVVGLTDLEGSLHNDTDLPDSVRRALRAEASFFPYPLKIVAGQVLLNTTQAPLPAGTIIRRIEGVAAPRLVQQLGKYYTTDGRNLTGKTVGFAASFPEYFRLEYGPRASFLVHYSLPAAPARVLAARWPAVPYTTYQRAFTARHSRPSDRGFFEDLPAPYTFQLLPAQRAAVLTINTFELGEANTAGHRRYARFLDSCFTLLHRAPPGTRLLVDVRNNGGGDDDNDMHTFAYLARRPFHENRGATVRFRQVPYRQYLTVAQDTAERAALVADVAQELRRSFTTGPGGQLRENAHGNPVFQPQPKRFRGPLYLLISPRVASAGSMFAAMVRGNTPAVVIGEETMGGYYGHTGHGTLTYTLPYSGIQVTFAWVDLVQDVPVRASQPAGRGVLPDYFVTQSPADFLANRDAQLRFALRLLDEAALGPGH</sequence>
<reference evidence="2 3" key="1">
    <citation type="submission" date="2020-04" db="EMBL/GenBank/DDBJ databases">
        <title>Hymenobacter polaris sp. nov., isolated from Arctic soil.</title>
        <authorList>
            <person name="Dahal R.H."/>
        </authorList>
    </citation>
    <scope>NUCLEOTIDE SEQUENCE [LARGE SCALE GENOMIC DNA]</scope>
    <source>
        <strain evidence="2 3">RP-2-7</strain>
    </source>
</reference>
<organism evidence="2 3">
    <name type="scientific">Hymenobacter polaris</name>
    <dbReference type="NCBI Taxonomy" id="2682546"/>
    <lineage>
        <taxon>Bacteria</taxon>
        <taxon>Pseudomonadati</taxon>
        <taxon>Bacteroidota</taxon>
        <taxon>Cytophagia</taxon>
        <taxon>Cytophagales</taxon>
        <taxon>Hymenobacteraceae</taxon>
        <taxon>Hymenobacter</taxon>
    </lineage>
</organism>
<keyword evidence="3" id="KW-1185">Reference proteome</keyword>
<dbReference type="InterPro" id="IPR005151">
    <property type="entry name" value="Tail-specific_protease"/>
</dbReference>
<feature type="domain" description="Tail specific protease" evidence="1">
    <location>
        <begin position="259"/>
        <end position="433"/>
    </location>
</feature>
<dbReference type="AlphaFoldDB" id="A0A7Y0FKZ0"/>
<evidence type="ECO:0000259" key="1">
    <source>
        <dbReference type="Pfam" id="PF03572"/>
    </source>
</evidence>
<dbReference type="RefSeq" id="WP_169529539.1">
    <property type="nucleotide sequence ID" value="NZ_JABBGH010000001.1"/>
</dbReference>